<accession>A0ABV9GNY0</accession>
<dbReference type="Gene3D" id="3.40.50.300">
    <property type="entry name" value="P-loop containing nucleotide triphosphate hydrolases"/>
    <property type="match status" value="1"/>
</dbReference>
<dbReference type="InterPro" id="IPR027417">
    <property type="entry name" value="P-loop_NTPase"/>
</dbReference>
<dbReference type="PANTHER" id="PTHR10513:SF35">
    <property type="entry name" value="DEOXYADENOSINE KINASE"/>
    <property type="match status" value="1"/>
</dbReference>
<dbReference type="RefSeq" id="WP_376846818.1">
    <property type="nucleotide sequence ID" value="NZ_JBHSFW010000011.1"/>
</dbReference>
<keyword evidence="3" id="KW-0808">Transferase</keyword>
<dbReference type="PANTHER" id="PTHR10513">
    <property type="entry name" value="DEOXYNUCLEOSIDE KINASE"/>
    <property type="match status" value="1"/>
</dbReference>
<dbReference type="Proteomes" id="UP001596022">
    <property type="component" value="Unassembled WGS sequence"/>
</dbReference>
<comment type="similarity">
    <text evidence="1">Belongs to the DCK/DGK family.</text>
</comment>
<dbReference type="InterPro" id="IPR050566">
    <property type="entry name" value="Deoxyribonucleoside_kinase"/>
</dbReference>
<sequence length="216" mass="25774">MNEIGNYRFPKKALISVAGTVGIGKTTFAKALAKKLDYQTSLEKVDGNPYLDDFYRDFKRWVFHLQIYFLAERFKEHKRIQESPFGFVQDRSIYEDTGIFAHMHYEKGNMLAKDYHTYRDLFEAMVMTDTFHKPDVLIYLDGSFEKILERIQARGREMEKQTSIDYWKDMLERYRVWIDDFHECPVVRVNIDDYDLREKTDSLDPILEKISQVLHA</sequence>
<comment type="caution">
    <text evidence="3">The sequence shown here is derived from an EMBL/GenBank/DDBJ whole genome shotgun (WGS) entry which is preliminary data.</text>
</comment>
<name>A0ABV9GNY0_9BACL</name>
<keyword evidence="4" id="KW-1185">Reference proteome</keyword>
<evidence type="ECO:0000313" key="3">
    <source>
        <dbReference type="EMBL" id="MFC4619727.1"/>
    </source>
</evidence>
<keyword evidence="3" id="KW-0418">Kinase</keyword>
<evidence type="ECO:0000259" key="2">
    <source>
        <dbReference type="Pfam" id="PF01712"/>
    </source>
</evidence>
<dbReference type="CDD" id="cd01673">
    <property type="entry name" value="dNK"/>
    <property type="match status" value="1"/>
</dbReference>
<dbReference type="Pfam" id="PF01712">
    <property type="entry name" value="dNK"/>
    <property type="match status" value="1"/>
</dbReference>
<dbReference type="InterPro" id="IPR031314">
    <property type="entry name" value="DNK_dom"/>
</dbReference>
<feature type="domain" description="Deoxynucleoside kinase" evidence="2">
    <location>
        <begin position="15"/>
        <end position="214"/>
    </location>
</feature>
<gene>
    <name evidence="3" type="ORF">ACFO4N_13495</name>
</gene>
<dbReference type="GO" id="GO:0016301">
    <property type="term" value="F:kinase activity"/>
    <property type="evidence" value="ECO:0007669"/>
    <property type="project" value="UniProtKB-KW"/>
</dbReference>
<dbReference type="InterPro" id="IPR002624">
    <property type="entry name" value="DCK/DGK"/>
</dbReference>
<dbReference type="EMBL" id="JBHSFW010000011">
    <property type="protein sequence ID" value="MFC4619727.1"/>
    <property type="molecule type" value="Genomic_DNA"/>
</dbReference>
<organism evidence="3 4">
    <name type="scientific">Camelliibacillus cellulosilyticus</name>
    <dbReference type="NCBI Taxonomy" id="2174486"/>
    <lineage>
        <taxon>Bacteria</taxon>
        <taxon>Bacillati</taxon>
        <taxon>Bacillota</taxon>
        <taxon>Bacilli</taxon>
        <taxon>Bacillales</taxon>
        <taxon>Sporolactobacillaceae</taxon>
        <taxon>Camelliibacillus</taxon>
    </lineage>
</organism>
<evidence type="ECO:0000313" key="4">
    <source>
        <dbReference type="Proteomes" id="UP001596022"/>
    </source>
</evidence>
<evidence type="ECO:0000256" key="1">
    <source>
        <dbReference type="ARBA" id="ARBA00007420"/>
    </source>
</evidence>
<dbReference type="SUPFAM" id="SSF52540">
    <property type="entry name" value="P-loop containing nucleoside triphosphate hydrolases"/>
    <property type="match status" value="1"/>
</dbReference>
<proteinExistence type="inferred from homology"/>
<protein>
    <submittedName>
        <fullName evidence="3">Deoxynucleoside kinase</fullName>
    </submittedName>
</protein>
<reference evidence="4" key="1">
    <citation type="journal article" date="2019" name="Int. J. Syst. Evol. Microbiol.">
        <title>The Global Catalogue of Microorganisms (GCM) 10K type strain sequencing project: providing services to taxonomists for standard genome sequencing and annotation.</title>
        <authorList>
            <consortium name="The Broad Institute Genomics Platform"/>
            <consortium name="The Broad Institute Genome Sequencing Center for Infectious Disease"/>
            <person name="Wu L."/>
            <person name="Ma J."/>
        </authorList>
    </citation>
    <scope>NUCLEOTIDE SEQUENCE [LARGE SCALE GENOMIC DNA]</scope>
    <source>
        <strain evidence="4">CGMCC 1.16306</strain>
    </source>
</reference>
<dbReference type="PIRSF" id="PIRSF000705">
    <property type="entry name" value="DNK"/>
    <property type="match status" value="1"/>
</dbReference>